<dbReference type="Proteomes" id="UP001595699">
    <property type="component" value="Unassembled WGS sequence"/>
</dbReference>
<proteinExistence type="predicted"/>
<feature type="compositionally biased region" description="Low complexity" evidence="1">
    <location>
        <begin position="17"/>
        <end position="31"/>
    </location>
</feature>
<evidence type="ECO:0000313" key="4">
    <source>
        <dbReference type="Proteomes" id="UP001595699"/>
    </source>
</evidence>
<feature type="transmembrane region" description="Helical" evidence="2">
    <location>
        <begin position="69"/>
        <end position="91"/>
    </location>
</feature>
<feature type="region of interest" description="Disordered" evidence="1">
    <location>
        <begin position="1"/>
        <end position="63"/>
    </location>
</feature>
<keyword evidence="2" id="KW-0812">Transmembrane</keyword>
<gene>
    <name evidence="3" type="ORF">ACFOUW_10405</name>
</gene>
<keyword evidence="2" id="KW-1133">Transmembrane helix</keyword>
<evidence type="ECO:0000313" key="3">
    <source>
        <dbReference type="EMBL" id="MFC3761252.1"/>
    </source>
</evidence>
<reference evidence="4" key="1">
    <citation type="journal article" date="2019" name="Int. J. Syst. Evol. Microbiol.">
        <title>The Global Catalogue of Microorganisms (GCM) 10K type strain sequencing project: providing services to taxonomists for standard genome sequencing and annotation.</title>
        <authorList>
            <consortium name="The Broad Institute Genomics Platform"/>
            <consortium name="The Broad Institute Genome Sequencing Center for Infectious Disease"/>
            <person name="Wu L."/>
            <person name="Ma J."/>
        </authorList>
    </citation>
    <scope>NUCLEOTIDE SEQUENCE [LARGE SCALE GENOMIC DNA]</scope>
    <source>
        <strain evidence="4">CGMCC 4.7241</strain>
    </source>
</reference>
<organism evidence="3 4">
    <name type="scientific">Tenggerimyces flavus</name>
    <dbReference type="NCBI Taxonomy" id="1708749"/>
    <lineage>
        <taxon>Bacteria</taxon>
        <taxon>Bacillati</taxon>
        <taxon>Actinomycetota</taxon>
        <taxon>Actinomycetes</taxon>
        <taxon>Propionibacteriales</taxon>
        <taxon>Nocardioidaceae</taxon>
        <taxon>Tenggerimyces</taxon>
    </lineage>
</organism>
<keyword evidence="4" id="KW-1185">Reference proteome</keyword>
<sequence length="211" mass="22254">MPGPRRSPRPAARGRTRAGTSPGSPGRGARSGPERTRRTVPTDAPAGPPPAGPSGPSAAARRSSLTGRAAILALVLAALVVSYASSLRAWAEQRSQIAELKAEQADRTERVGELEDELNRWNDPAYIEAQARERFGWVLPGETGYKVVDETAGETAKPPTEKSSAKGNAARPWWSTLWGSVENAGNPPVPSAEPKKPKPAATIDPEVTPGQ</sequence>
<comment type="caution">
    <text evidence="3">The sequence shown here is derived from an EMBL/GenBank/DDBJ whole genome shotgun (WGS) entry which is preliminary data.</text>
</comment>
<accession>A0ABV7Y7X8</accession>
<name>A0ABV7Y7X8_9ACTN</name>
<dbReference type="InterPro" id="IPR007060">
    <property type="entry name" value="FtsL/DivIC"/>
</dbReference>
<dbReference type="EMBL" id="JBHRZH010000006">
    <property type="protein sequence ID" value="MFC3761252.1"/>
    <property type="molecule type" value="Genomic_DNA"/>
</dbReference>
<keyword evidence="2" id="KW-0472">Membrane</keyword>
<evidence type="ECO:0000256" key="2">
    <source>
        <dbReference type="SAM" id="Phobius"/>
    </source>
</evidence>
<feature type="region of interest" description="Disordered" evidence="1">
    <location>
        <begin position="152"/>
        <end position="211"/>
    </location>
</feature>
<feature type="compositionally biased region" description="Low complexity" evidence="1">
    <location>
        <begin position="54"/>
        <end position="63"/>
    </location>
</feature>
<protein>
    <submittedName>
        <fullName evidence="3">Septum formation initiator family protein</fullName>
    </submittedName>
</protein>
<dbReference type="RefSeq" id="WP_205117465.1">
    <property type="nucleotide sequence ID" value="NZ_JAFBCM010000001.1"/>
</dbReference>
<dbReference type="Pfam" id="PF04977">
    <property type="entry name" value="DivIC"/>
    <property type="match status" value="1"/>
</dbReference>
<feature type="compositionally biased region" description="Basic residues" evidence="1">
    <location>
        <begin position="1"/>
        <end position="16"/>
    </location>
</feature>
<evidence type="ECO:0000256" key="1">
    <source>
        <dbReference type="SAM" id="MobiDB-lite"/>
    </source>
</evidence>